<gene>
    <name evidence="4" type="ORF">NBRC116585_28790</name>
</gene>
<comment type="similarity">
    <text evidence="1">Belongs to the membrane fusion protein (MFP) (TC 8.A.1) family.</text>
</comment>
<evidence type="ECO:0000313" key="5">
    <source>
        <dbReference type="Proteomes" id="UP001481413"/>
    </source>
</evidence>
<protein>
    <submittedName>
        <fullName evidence="4">Efflux RND transporter periplasmic adaptor subunit</fullName>
    </submittedName>
</protein>
<dbReference type="Gene3D" id="2.40.420.20">
    <property type="match status" value="1"/>
</dbReference>
<dbReference type="PANTHER" id="PTHR30469">
    <property type="entry name" value="MULTIDRUG RESISTANCE PROTEIN MDTA"/>
    <property type="match status" value="1"/>
</dbReference>
<keyword evidence="2" id="KW-0175">Coiled coil</keyword>
<dbReference type="InterPro" id="IPR058625">
    <property type="entry name" value="MdtA-like_BSH"/>
</dbReference>
<proteinExistence type="inferred from homology"/>
<feature type="coiled-coil region" evidence="2">
    <location>
        <begin position="110"/>
        <end position="137"/>
    </location>
</feature>
<keyword evidence="5" id="KW-1185">Reference proteome</keyword>
<dbReference type="InterPro" id="IPR006143">
    <property type="entry name" value="RND_pump_MFP"/>
</dbReference>
<name>A0ABQ0A3A5_9GAMM</name>
<dbReference type="EMBL" id="BAABWH010000010">
    <property type="protein sequence ID" value="GAA6146760.1"/>
    <property type="molecule type" value="Genomic_DNA"/>
</dbReference>
<evidence type="ECO:0000256" key="2">
    <source>
        <dbReference type="SAM" id="Coils"/>
    </source>
</evidence>
<evidence type="ECO:0000259" key="3">
    <source>
        <dbReference type="Pfam" id="PF25917"/>
    </source>
</evidence>
<reference evidence="4 5" key="1">
    <citation type="submission" date="2024-04" db="EMBL/GenBank/DDBJ databases">
        <title>Draft genome sequence of Thalassolituus maritimus NBRC 116585.</title>
        <authorList>
            <person name="Miyakawa T."/>
            <person name="Kusuya Y."/>
            <person name="Miura T."/>
        </authorList>
    </citation>
    <scope>NUCLEOTIDE SEQUENCE [LARGE SCALE GENOMIC DNA]</scope>
    <source>
        <strain evidence="4 5">5NW40-0001</strain>
    </source>
</reference>
<comment type="caution">
    <text evidence="4">The sequence shown here is derived from an EMBL/GenBank/DDBJ whole genome shotgun (WGS) entry which is preliminary data.</text>
</comment>
<dbReference type="NCBIfam" id="TIGR01730">
    <property type="entry name" value="RND_mfp"/>
    <property type="match status" value="1"/>
</dbReference>
<dbReference type="Pfam" id="PF25917">
    <property type="entry name" value="BSH_RND"/>
    <property type="match status" value="1"/>
</dbReference>
<dbReference type="Gene3D" id="1.10.287.470">
    <property type="entry name" value="Helix hairpin bin"/>
    <property type="match status" value="1"/>
</dbReference>
<accession>A0ABQ0A3A5</accession>
<dbReference type="RefSeq" id="WP_353295973.1">
    <property type="nucleotide sequence ID" value="NZ_BAABWH010000010.1"/>
</dbReference>
<evidence type="ECO:0000256" key="1">
    <source>
        <dbReference type="ARBA" id="ARBA00009477"/>
    </source>
</evidence>
<dbReference type="Gene3D" id="2.40.50.100">
    <property type="match status" value="1"/>
</dbReference>
<dbReference type="Proteomes" id="UP001481413">
    <property type="component" value="Unassembled WGS sequence"/>
</dbReference>
<evidence type="ECO:0000313" key="4">
    <source>
        <dbReference type="EMBL" id="GAA6146760.1"/>
    </source>
</evidence>
<dbReference type="PANTHER" id="PTHR30469:SF12">
    <property type="entry name" value="MULTIDRUG RESISTANCE PROTEIN MDTA"/>
    <property type="match status" value="1"/>
</dbReference>
<sequence>MKQLKFFLIGLVIIGAGGYAGYVMYQNAPEPETQEVTVAIPQVPFQEVKIATQSIPIFSRGRVSASRVHKIASQVSGLVTNIAPELKKGEIVGAGQQLVQIDEQPLILDIAQKKAQVTQTRLRLEETEANARVARRQVGRNASEYARFVPQLAYANSQVKAAEAALEYAYDQLENTKISSPIEGKVVDVYINEGDLVQTGSPIAVLYGMDQAEVRLPLNDAEVAIIGVEENANNTDGPSFMPKVMLRDYESGDEWQGYIVRTDGERSANQLLYIVAQINGEEMYSNTGRYLVPGSFLEAEVRGQEIESLRILPREVILSGDAIWMINADNTIQRQLVNIRYRGKDYAYIDTALPPGTRVVAGNFNRLVEGMTVEPIRQ</sequence>
<organism evidence="4 5">
    <name type="scientific">Thalassolituus maritimus</name>
    <dbReference type="NCBI Taxonomy" id="484498"/>
    <lineage>
        <taxon>Bacteria</taxon>
        <taxon>Pseudomonadati</taxon>
        <taxon>Pseudomonadota</taxon>
        <taxon>Gammaproteobacteria</taxon>
        <taxon>Oceanospirillales</taxon>
        <taxon>Oceanospirillaceae</taxon>
        <taxon>Thalassolituus</taxon>
    </lineage>
</organism>
<feature type="domain" description="Multidrug resistance protein MdtA-like barrel-sandwich hybrid" evidence="3">
    <location>
        <begin position="69"/>
        <end position="203"/>
    </location>
</feature>
<dbReference type="SUPFAM" id="SSF111369">
    <property type="entry name" value="HlyD-like secretion proteins"/>
    <property type="match status" value="1"/>
</dbReference>
<dbReference type="Gene3D" id="2.40.30.170">
    <property type="match status" value="1"/>
</dbReference>